<proteinExistence type="predicted"/>
<accession>A0A1L0AW11</accession>
<dbReference type="Proteomes" id="UP000183365">
    <property type="component" value="Unassembled WGS sequence"/>
</dbReference>
<dbReference type="OrthoDB" id="3972399at2759"/>
<name>A0A1L0AW11_9ASCO</name>
<gene>
    <name evidence="1" type="ORF">HGUI_00504</name>
</gene>
<dbReference type="AlphaFoldDB" id="A0A1L0AW11"/>
<evidence type="ECO:0000313" key="1">
    <source>
        <dbReference type="EMBL" id="SGZ38304.1"/>
    </source>
</evidence>
<sequence length="241" mass="27870">MKKIIIEPVSPNGSWSSNLSSKHLDKTFMEYMKLCDIIPGNKLRNNFLVVPSYKISDTLICLYFVDNDKHLAVNEFISKLKKYLENPKAYDENLKLIDSRKTDESAICEDDYYSGYEEITSEERQKNEQVYEETGYDIIGRSPRKSSFSSSCPNPKYIKRGSFSNVVTGFDLSNIDVEKKLVYLMNEEYFLNFQELENLRNFNLFIFEKPNSKVSGSQGIISTIIDCLKSHNTEYALISEL</sequence>
<dbReference type="EMBL" id="FQNF01000006">
    <property type="protein sequence ID" value="SGZ38304.1"/>
    <property type="molecule type" value="Genomic_DNA"/>
</dbReference>
<organism evidence="1 2">
    <name type="scientific">Hanseniaspora guilliermondii</name>
    <dbReference type="NCBI Taxonomy" id="56406"/>
    <lineage>
        <taxon>Eukaryota</taxon>
        <taxon>Fungi</taxon>
        <taxon>Dikarya</taxon>
        <taxon>Ascomycota</taxon>
        <taxon>Saccharomycotina</taxon>
        <taxon>Saccharomycetes</taxon>
        <taxon>Saccharomycodales</taxon>
        <taxon>Saccharomycodaceae</taxon>
        <taxon>Hanseniaspora</taxon>
    </lineage>
</organism>
<protein>
    <submittedName>
        <fullName evidence="1">Uncharacterized protein</fullName>
    </submittedName>
</protein>
<keyword evidence="2" id="KW-1185">Reference proteome</keyword>
<reference evidence="2" key="1">
    <citation type="submission" date="2016-11" db="EMBL/GenBank/DDBJ databases">
        <authorList>
            <person name="Guldener U."/>
        </authorList>
    </citation>
    <scope>NUCLEOTIDE SEQUENCE [LARGE SCALE GENOMIC DNA]</scope>
</reference>
<dbReference type="VEuPathDB" id="FungiDB:HGUI_00504"/>
<evidence type="ECO:0000313" key="2">
    <source>
        <dbReference type="Proteomes" id="UP000183365"/>
    </source>
</evidence>